<accession>A0A6I1FFC5</accession>
<dbReference type="EMBL" id="WEIO01000005">
    <property type="protein sequence ID" value="KAB7706645.1"/>
    <property type="molecule type" value="Genomic_DNA"/>
</dbReference>
<feature type="transmembrane region" description="Helical" evidence="1">
    <location>
        <begin position="201"/>
        <end position="220"/>
    </location>
</feature>
<keyword evidence="1" id="KW-0812">Transmembrane</keyword>
<evidence type="ECO:0000256" key="1">
    <source>
        <dbReference type="SAM" id="Phobius"/>
    </source>
</evidence>
<feature type="transmembrane region" description="Helical" evidence="1">
    <location>
        <begin position="324"/>
        <end position="345"/>
    </location>
</feature>
<sequence>MYCKLCGAANPEGSNYCHQDGTSLANSASLNQLQLLKRETSFCPSCGEGTLGSENYCGACGHTLLTHAKKESAAAIESVIVPVKNYSFSFSSFFTKETFKKALLPATLAFLLMLALSFLVSSSMNQYYDSLFAQMFDTTPKELAEEIAEETGANVKAPGHLFGFTDVAMISHLVSPTYTMDARGVLNYDEGSFAGKLKIDASSLIFLLFPLITLFLAGTLHRRQTKDESFSLLLAGAISIGIVYGLLLSILSFFSGFSYDLKVNEGGESFKAAIDTSYFFLAAFLKGALLGAFVSLLGMLFSLDNRHVTKHLERFMPYGEAVHQGFSAFVRGFALLAVIFTVIVGTKLNEWKESFIDFSTLFDLPLSSELLEKTWSFAASIGAQLAAIVYSMLHFTPLTFKMNVDEFASNVEMRYSIFGGFQDSFGGMTQNLDIFLDMNNIALYLKLAILIPAGFLLWAGYSLAKSNQAGWQTFVIFGLVYSLFTAILAAASGVFLNGEFMSEGFDNDRQTMDYSISVSAIRVLISSFLMAVILSFAGSWLYKFFLQKSRS</sequence>
<feature type="transmembrane region" description="Helical" evidence="1">
    <location>
        <begin position="374"/>
        <end position="393"/>
    </location>
</feature>
<name>A0A6I1FFC5_9BACI</name>
<feature type="transmembrane region" description="Helical" evidence="1">
    <location>
        <begin position="519"/>
        <end position="542"/>
    </location>
</feature>
<feature type="transmembrane region" description="Helical" evidence="1">
    <location>
        <begin position="102"/>
        <end position="120"/>
    </location>
</feature>
<feature type="transmembrane region" description="Helical" evidence="1">
    <location>
        <begin position="232"/>
        <end position="257"/>
    </location>
</feature>
<comment type="caution">
    <text evidence="2">The sequence shown here is derived from an EMBL/GenBank/DDBJ whole genome shotgun (WGS) entry which is preliminary data.</text>
</comment>
<gene>
    <name evidence="2" type="ORF">F9802_10645</name>
</gene>
<keyword evidence="1" id="KW-1133">Transmembrane helix</keyword>
<evidence type="ECO:0000313" key="2">
    <source>
        <dbReference type="EMBL" id="KAB7706645.1"/>
    </source>
</evidence>
<dbReference type="RefSeq" id="WP_152151728.1">
    <property type="nucleotide sequence ID" value="NZ_WEIO01000005.1"/>
</dbReference>
<feature type="transmembrane region" description="Helical" evidence="1">
    <location>
        <begin position="277"/>
        <end position="303"/>
    </location>
</feature>
<evidence type="ECO:0000313" key="3">
    <source>
        <dbReference type="Proteomes" id="UP000429595"/>
    </source>
</evidence>
<feature type="transmembrane region" description="Helical" evidence="1">
    <location>
        <begin position="441"/>
        <end position="461"/>
    </location>
</feature>
<keyword evidence="1" id="KW-0472">Membrane</keyword>
<dbReference type="AlphaFoldDB" id="A0A6I1FFC5"/>
<reference evidence="2 3" key="1">
    <citation type="submission" date="2019-10" db="EMBL/GenBank/DDBJ databases">
        <title>Bacillus aerolatum sp. nov., isolated from bioaerosol of sport playgrounds.</title>
        <authorList>
            <person name="Chen P."/>
            <person name="Zhang G."/>
        </authorList>
    </citation>
    <scope>NUCLEOTIDE SEQUENCE [LARGE SCALE GENOMIC DNA]</scope>
    <source>
        <strain evidence="2 3">CX253</strain>
    </source>
</reference>
<organism evidence="2 3">
    <name type="scientific">Bacillus aerolatus</name>
    <dbReference type="NCBI Taxonomy" id="2653354"/>
    <lineage>
        <taxon>Bacteria</taxon>
        <taxon>Bacillati</taxon>
        <taxon>Bacillota</taxon>
        <taxon>Bacilli</taxon>
        <taxon>Bacillales</taxon>
        <taxon>Bacillaceae</taxon>
        <taxon>Bacillus</taxon>
    </lineage>
</organism>
<proteinExistence type="predicted"/>
<keyword evidence="3" id="KW-1185">Reference proteome</keyword>
<dbReference type="Proteomes" id="UP000429595">
    <property type="component" value="Unassembled WGS sequence"/>
</dbReference>
<feature type="transmembrane region" description="Helical" evidence="1">
    <location>
        <begin position="473"/>
        <end position="498"/>
    </location>
</feature>
<protein>
    <submittedName>
        <fullName evidence="2">Uncharacterized protein</fullName>
    </submittedName>
</protein>